<dbReference type="KEGG" id="mro:MROS_0573"/>
<dbReference type="HOGENOM" id="CLU_069356_12_9_10"/>
<feature type="domain" description="HTH tetR-type" evidence="3">
    <location>
        <begin position="6"/>
        <end position="66"/>
    </location>
</feature>
<feature type="DNA-binding region" description="H-T-H motif" evidence="2">
    <location>
        <begin position="29"/>
        <end position="48"/>
    </location>
</feature>
<dbReference type="GO" id="GO:0003677">
    <property type="term" value="F:DNA binding"/>
    <property type="evidence" value="ECO:0007669"/>
    <property type="project" value="UniProtKB-UniRule"/>
</dbReference>
<dbReference type="OrthoDB" id="6430772at2"/>
<dbReference type="PROSITE" id="PS50977">
    <property type="entry name" value="HTH_TETR_2"/>
    <property type="match status" value="1"/>
</dbReference>
<proteinExistence type="predicted"/>
<dbReference type="Pfam" id="PF00440">
    <property type="entry name" value="TetR_N"/>
    <property type="match status" value="1"/>
</dbReference>
<dbReference type="AlphaFoldDB" id="I7A1F4"/>
<dbReference type="RefSeq" id="WP_014855253.1">
    <property type="nucleotide sequence ID" value="NC_018178.1"/>
</dbReference>
<organism evidence="4 5">
    <name type="scientific">Melioribacter roseus (strain DSM 23840 / JCM 17771 / VKM B-2668 / P3M-2)</name>
    <dbReference type="NCBI Taxonomy" id="1191523"/>
    <lineage>
        <taxon>Bacteria</taxon>
        <taxon>Pseudomonadati</taxon>
        <taxon>Ignavibacteriota</taxon>
        <taxon>Ignavibacteria</taxon>
        <taxon>Ignavibacteriales</taxon>
        <taxon>Melioribacteraceae</taxon>
        <taxon>Melioribacter</taxon>
    </lineage>
</organism>
<keyword evidence="1 2" id="KW-0238">DNA-binding</keyword>
<dbReference type="eggNOG" id="COG1309">
    <property type="taxonomic scope" value="Bacteria"/>
</dbReference>
<protein>
    <submittedName>
        <fullName evidence="4">TetR family transcriptional regulator</fullName>
    </submittedName>
</protein>
<dbReference type="SUPFAM" id="SSF46689">
    <property type="entry name" value="Homeodomain-like"/>
    <property type="match status" value="1"/>
</dbReference>
<sequence>MRIQDENKKEAIFKATVKLVNEIGFVSSSVSKIAKEANVSPATIYIYYKNKEDLLTSTYLQIKRRMGKAMLKDFNENDPVRDIFYKIWINTSDFIYKHPELANYAEQFQNSPYYDSVDSKEAESSFEPMLKVIKKGIEQKIIKDVSLEIIGAFIYYPVFILSNPRRNRNNALSRKNAEKAFQLAWDAIKL</sequence>
<evidence type="ECO:0000256" key="1">
    <source>
        <dbReference type="ARBA" id="ARBA00023125"/>
    </source>
</evidence>
<dbReference type="InterPro" id="IPR050624">
    <property type="entry name" value="HTH-type_Tx_Regulator"/>
</dbReference>
<dbReference type="PRINTS" id="PR00455">
    <property type="entry name" value="HTHTETR"/>
</dbReference>
<dbReference type="Pfam" id="PF22604">
    <property type="entry name" value="TetR_HI_0893_C"/>
    <property type="match status" value="1"/>
</dbReference>
<accession>I7A1F4</accession>
<evidence type="ECO:0000256" key="2">
    <source>
        <dbReference type="PROSITE-ProRule" id="PRU00335"/>
    </source>
</evidence>
<evidence type="ECO:0000313" key="5">
    <source>
        <dbReference type="Proteomes" id="UP000009011"/>
    </source>
</evidence>
<dbReference type="Gene3D" id="1.10.357.10">
    <property type="entry name" value="Tetracycline Repressor, domain 2"/>
    <property type="match status" value="1"/>
</dbReference>
<keyword evidence="5" id="KW-1185">Reference proteome</keyword>
<dbReference type="InterPro" id="IPR009057">
    <property type="entry name" value="Homeodomain-like_sf"/>
</dbReference>
<dbReference type="Proteomes" id="UP000009011">
    <property type="component" value="Chromosome"/>
</dbReference>
<evidence type="ECO:0000313" key="4">
    <source>
        <dbReference type="EMBL" id="AFN73816.1"/>
    </source>
</evidence>
<dbReference type="PANTHER" id="PTHR43479">
    <property type="entry name" value="ACREF/ENVCD OPERON REPRESSOR-RELATED"/>
    <property type="match status" value="1"/>
</dbReference>
<dbReference type="PANTHER" id="PTHR43479:SF22">
    <property type="entry name" value="TRANSCRIPTIONAL REGULATOR, TETR FAMILY"/>
    <property type="match status" value="1"/>
</dbReference>
<dbReference type="InterPro" id="IPR054422">
    <property type="entry name" value="TetR-like_HI_0893_C"/>
</dbReference>
<dbReference type="InterPro" id="IPR001647">
    <property type="entry name" value="HTH_TetR"/>
</dbReference>
<gene>
    <name evidence="4" type="ordered locus">MROS_0573</name>
</gene>
<name>I7A1F4_MELRP</name>
<dbReference type="EMBL" id="CP003557">
    <property type="protein sequence ID" value="AFN73816.1"/>
    <property type="molecule type" value="Genomic_DNA"/>
</dbReference>
<evidence type="ECO:0000259" key="3">
    <source>
        <dbReference type="PROSITE" id="PS50977"/>
    </source>
</evidence>
<reference evidence="4 5" key="1">
    <citation type="journal article" date="2013" name="PLoS ONE">
        <title>Genomic analysis of Melioribacter roseus, facultatively anaerobic organotrophic bacterium representing a novel deep lineage within Bacteriodetes/Chlorobi group.</title>
        <authorList>
            <person name="Kadnikov V.V."/>
            <person name="Mardanov A.V."/>
            <person name="Podosokorskaya O.A."/>
            <person name="Gavrilov S.N."/>
            <person name="Kublanov I.V."/>
            <person name="Beletsky A.V."/>
            <person name="Bonch-Osmolovskaya E.A."/>
            <person name="Ravin N.V."/>
        </authorList>
    </citation>
    <scope>NUCLEOTIDE SEQUENCE [LARGE SCALE GENOMIC DNA]</scope>
    <source>
        <strain evidence="5">JCM 17771 / P3M-2</strain>
    </source>
</reference>